<dbReference type="Proteomes" id="UP000192758">
    <property type="component" value="Unassembled WGS sequence"/>
</dbReference>
<sequence>MQYYWHDLDKENENYNTRQCKGGGVMVWRTFNYDGTIHLEFIDSTIDSGKYKKLMKKSFYLKSIVVIKNLFISRTIHQPMLVVK</sequence>
<protein>
    <submittedName>
        <fullName evidence="1">Uncharacterized protein</fullName>
    </submittedName>
</protein>
<proteinExistence type="predicted"/>
<evidence type="ECO:0000313" key="2">
    <source>
        <dbReference type="Proteomes" id="UP000192758"/>
    </source>
</evidence>
<accession>A0A1W0E3M2</accession>
<dbReference type="GO" id="GO:0003676">
    <property type="term" value="F:nucleic acid binding"/>
    <property type="evidence" value="ECO:0007669"/>
    <property type="project" value="InterPro"/>
</dbReference>
<gene>
    <name evidence="1" type="ORF">EHP00_1501</name>
</gene>
<reference evidence="1 2" key="1">
    <citation type="journal article" date="2017" name="Environ. Microbiol.">
        <title>Decay of the glycolytic pathway and adaptation to intranuclear parasitism within Enterocytozoonidae microsporidia.</title>
        <authorList>
            <person name="Wiredu Boakye D."/>
            <person name="Jaroenlak P."/>
            <person name="Prachumwat A."/>
            <person name="Williams T.A."/>
            <person name="Bateman K.S."/>
            <person name="Itsathitphaisarn O."/>
            <person name="Sritunyalucksana K."/>
            <person name="Paszkiewicz K.H."/>
            <person name="Moore K.A."/>
            <person name="Stentiford G.D."/>
            <person name="Williams B.A."/>
        </authorList>
    </citation>
    <scope>NUCLEOTIDE SEQUENCE [LARGE SCALE GENOMIC DNA]</scope>
    <source>
        <strain evidence="1 2">TH1</strain>
    </source>
</reference>
<name>A0A1W0E3M2_9MICR</name>
<dbReference type="Gene3D" id="3.30.420.10">
    <property type="entry name" value="Ribonuclease H-like superfamily/Ribonuclease H"/>
    <property type="match status" value="1"/>
</dbReference>
<keyword evidence="2" id="KW-1185">Reference proteome</keyword>
<dbReference type="InterPro" id="IPR036397">
    <property type="entry name" value="RNaseH_sf"/>
</dbReference>
<organism evidence="1 2">
    <name type="scientific">Ecytonucleospora hepatopenaei</name>
    <dbReference type="NCBI Taxonomy" id="646526"/>
    <lineage>
        <taxon>Eukaryota</taxon>
        <taxon>Fungi</taxon>
        <taxon>Fungi incertae sedis</taxon>
        <taxon>Microsporidia</taxon>
        <taxon>Enterocytozoonidae</taxon>
        <taxon>Ecytonucleospora</taxon>
    </lineage>
</organism>
<dbReference type="AlphaFoldDB" id="A0A1W0E3M2"/>
<evidence type="ECO:0000313" key="1">
    <source>
        <dbReference type="EMBL" id="OQS53845.1"/>
    </source>
</evidence>
<dbReference type="VEuPathDB" id="MicrosporidiaDB:EHP00_1501"/>
<dbReference type="OrthoDB" id="2195231at2759"/>
<comment type="caution">
    <text evidence="1">The sequence shown here is derived from an EMBL/GenBank/DDBJ whole genome shotgun (WGS) entry which is preliminary data.</text>
</comment>
<dbReference type="EMBL" id="MNPJ01000025">
    <property type="protein sequence ID" value="OQS53845.1"/>
    <property type="molecule type" value="Genomic_DNA"/>
</dbReference>